<dbReference type="InterPro" id="IPR052715">
    <property type="entry name" value="RAYT_transposase"/>
</dbReference>
<dbReference type="PANTHER" id="PTHR36966:SF1">
    <property type="entry name" value="REP-ASSOCIATED TYROSINE TRANSPOSASE"/>
    <property type="match status" value="1"/>
</dbReference>
<dbReference type="SUPFAM" id="SSF143422">
    <property type="entry name" value="Transposase IS200-like"/>
    <property type="match status" value="1"/>
</dbReference>
<sequence>MPRCYTNSFLLKGRYCETGRVYLLTTVTDQRRPVFEDFQLGRLLVAQFKQAHDDGIVASKAWVVMPDHFHWLVELNNKSLGELMCRIKSRSSVSVNNASQSCSRLWQKGYHERALRREDDLKATARYLVQNPIRAGLTTRIGDYPLWDACWM</sequence>
<gene>
    <name evidence="2" type="ORF">AQS70_11200</name>
</gene>
<dbReference type="Proteomes" id="UP000050342">
    <property type="component" value="Unassembled WGS sequence"/>
</dbReference>
<dbReference type="Gene3D" id="3.30.70.1290">
    <property type="entry name" value="Transposase IS200-like"/>
    <property type="match status" value="1"/>
</dbReference>
<evidence type="ECO:0000313" key="2">
    <source>
        <dbReference type="EMBL" id="KQB53269.1"/>
    </source>
</evidence>
<dbReference type="InterPro" id="IPR036515">
    <property type="entry name" value="Transposase_17_sf"/>
</dbReference>
<feature type="domain" description="Transposase IS200-like" evidence="1">
    <location>
        <begin position="17"/>
        <end position="131"/>
    </location>
</feature>
<dbReference type="GO" id="GO:0004803">
    <property type="term" value="F:transposase activity"/>
    <property type="evidence" value="ECO:0007669"/>
    <property type="project" value="InterPro"/>
</dbReference>
<protein>
    <submittedName>
        <fullName evidence="2">Transposase</fullName>
    </submittedName>
</protein>
<comment type="caution">
    <text evidence="2">The sequence shown here is derived from an EMBL/GenBank/DDBJ whole genome shotgun (WGS) entry which is preliminary data.</text>
</comment>
<dbReference type="GO" id="GO:0043565">
    <property type="term" value="F:sequence-specific DNA binding"/>
    <property type="evidence" value="ECO:0007669"/>
    <property type="project" value="TreeGrafter"/>
</dbReference>
<dbReference type="Pfam" id="PF01797">
    <property type="entry name" value="Y1_Tnp"/>
    <property type="match status" value="1"/>
</dbReference>
<proteinExistence type="predicted"/>
<evidence type="ECO:0000313" key="3">
    <source>
        <dbReference type="Proteomes" id="UP000050342"/>
    </source>
</evidence>
<dbReference type="OrthoDB" id="9791101at2"/>
<dbReference type="AlphaFoldDB" id="A0A0Q0XSY4"/>
<reference evidence="2 3" key="1">
    <citation type="submission" date="2015-10" db="EMBL/GenBank/DDBJ databases">
        <title>Pseudomonas helleri sp. nov. and Pseudomonas weihenstephanensis sp. nov., isolated from raw cows milk.</title>
        <authorList>
            <person name="Von Neubeck M."/>
            <person name="Huptas C."/>
            <person name="Wenning M."/>
            <person name="Scherer S."/>
        </authorList>
    </citation>
    <scope>NUCLEOTIDE SEQUENCE [LARGE SCALE GENOMIC DNA]</scope>
    <source>
        <strain evidence="2 3">BSTT44</strain>
    </source>
</reference>
<dbReference type="EMBL" id="LLWH01000172">
    <property type="protein sequence ID" value="KQB53269.1"/>
    <property type="molecule type" value="Genomic_DNA"/>
</dbReference>
<accession>A0A0Q0XSY4</accession>
<dbReference type="SMART" id="SM01321">
    <property type="entry name" value="Y1_Tnp"/>
    <property type="match status" value="1"/>
</dbReference>
<dbReference type="InterPro" id="IPR002686">
    <property type="entry name" value="Transposase_17"/>
</dbReference>
<dbReference type="NCBIfam" id="NF047646">
    <property type="entry name" value="REP_Tyr_transpos"/>
    <property type="match status" value="1"/>
</dbReference>
<dbReference type="PANTHER" id="PTHR36966">
    <property type="entry name" value="REP-ASSOCIATED TYROSINE TRANSPOSASE"/>
    <property type="match status" value="1"/>
</dbReference>
<organism evidence="2 3">
    <name type="scientific">Pseudomonas endophytica</name>
    <dbReference type="NCBI Taxonomy" id="1563157"/>
    <lineage>
        <taxon>Bacteria</taxon>
        <taxon>Pseudomonadati</taxon>
        <taxon>Pseudomonadota</taxon>
        <taxon>Gammaproteobacteria</taxon>
        <taxon>Pseudomonadales</taxon>
        <taxon>Pseudomonadaceae</taxon>
        <taxon>Pseudomonas</taxon>
    </lineage>
</organism>
<evidence type="ECO:0000259" key="1">
    <source>
        <dbReference type="SMART" id="SM01321"/>
    </source>
</evidence>
<dbReference type="RefSeq" id="WP_055103248.1">
    <property type="nucleotide sequence ID" value="NZ_LLWH01000172.1"/>
</dbReference>
<keyword evidence="3" id="KW-1185">Reference proteome</keyword>
<dbReference type="GO" id="GO:0006313">
    <property type="term" value="P:DNA transposition"/>
    <property type="evidence" value="ECO:0007669"/>
    <property type="project" value="InterPro"/>
</dbReference>
<dbReference type="STRING" id="1563157.AQS70_11200"/>
<name>A0A0Q0XSY4_9PSED</name>